<protein>
    <submittedName>
        <fullName evidence="2">N-acetylglutamate synthase</fullName>
    </submittedName>
</protein>
<dbReference type="InterPro" id="IPR016181">
    <property type="entry name" value="Acyl_CoA_acyltransferase"/>
</dbReference>
<dbReference type="CDD" id="cd04301">
    <property type="entry name" value="NAT_SF"/>
    <property type="match status" value="1"/>
</dbReference>
<dbReference type="AlphaFoldDB" id="A0A1U9UQX6"/>
<name>A0A1U9UQX6_CUPNE</name>
<evidence type="ECO:0000313" key="2">
    <source>
        <dbReference type="EMBL" id="AQV95156.1"/>
    </source>
</evidence>
<accession>A0A1U9UQX6</accession>
<dbReference type="RefSeq" id="WP_078197332.1">
    <property type="nucleotide sequence ID" value="NZ_CP017757.2"/>
</dbReference>
<dbReference type="GO" id="GO:0016747">
    <property type="term" value="F:acyltransferase activity, transferring groups other than amino-acyl groups"/>
    <property type="evidence" value="ECO:0007669"/>
    <property type="project" value="InterPro"/>
</dbReference>
<dbReference type="InterPro" id="IPR000182">
    <property type="entry name" value="GNAT_dom"/>
</dbReference>
<dbReference type="SUPFAM" id="SSF55729">
    <property type="entry name" value="Acyl-CoA N-acyltransferases (Nat)"/>
    <property type="match status" value="1"/>
</dbReference>
<organism evidence="2 3">
    <name type="scientific">Cupriavidus necator</name>
    <name type="common">Alcaligenes eutrophus</name>
    <name type="synonym">Ralstonia eutropha</name>
    <dbReference type="NCBI Taxonomy" id="106590"/>
    <lineage>
        <taxon>Bacteria</taxon>
        <taxon>Pseudomonadati</taxon>
        <taxon>Pseudomonadota</taxon>
        <taxon>Betaproteobacteria</taxon>
        <taxon>Burkholderiales</taxon>
        <taxon>Burkholderiaceae</taxon>
        <taxon>Cupriavidus</taxon>
    </lineage>
</organism>
<sequence>MPRDVRIRAAGIADIQAISEVLQKCGLSVEDVKPAACLCHVAELGEIVVGSACGEIFDKTFVVRSVGVLPDFRERRIATHLVAALLMRARANGCTKAVLLTTDHPAFFARYGFSLTSVDELQTELELSREFQHRFGAWTHCMCRRLD</sequence>
<dbReference type="OrthoDB" id="8927617at2"/>
<feature type="domain" description="N-acetyltransferase" evidence="1">
    <location>
        <begin position="5"/>
        <end position="132"/>
    </location>
</feature>
<dbReference type="Gene3D" id="3.40.630.30">
    <property type="match status" value="1"/>
</dbReference>
<dbReference type="KEGG" id="cuh:BJN34_14855"/>
<dbReference type="Pfam" id="PF00583">
    <property type="entry name" value="Acetyltransf_1"/>
    <property type="match status" value="1"/>
</dbReference>
<gene>
    <name evidence="2" type="ORF">BJN34_14855</name>
</gene>
<proteinExistence type="predicted"/>
<dbReference type="PROSITE" id="PS51186">
    <property type="entry name" value="GNAT"/>
    <property type="match status" value="1"/>
</dbReference>
<evidence type="ECO:0000259" key="1">
    <source>
        <dbReference type="PROSITE" id="PS51186"/>
    </source>
</evidence>
<evidence type="ECO:0000313" key="3">
    <source>
        <dbReference type="Proteomes" id="UP000189627"/>
    </source>
</evidence>
<dbReference type="EMBL" id="CP017757">
    <property type="protein sequence ID" value="AQV95156.1"/>
    <property type="molecule type" value="Genomic_DNA"/>
</dbReference>
<reference evidence="3" key="1">
    <citation type="submission" date="2017-02" db="EMBL/GenBank/DDBJ databases">
        <title>Complete genome sequence of Cupriavidus necator strain NH9, a 3-chlorobenzoate degrader.</title>
        <authorList>
            <person name="Moriuchi R."/>
            <person name="Dohra H."/>
            <person name="Ogawa N."/>
        </authorList>
    </citation>
    <scope>NUCLEOTIDE SEQUENCE [LARGE SCALE GENOMIC DNA]</scope>
    <source>
        <strain evidence="3">NH9</strain>
    </source>
</reference>
<dbReference type="Proteomes" id="UP000189627">
    <property type="component" value="Chromosome 1"/>
</dbReference>